<feature type="domain" description="Response regulatory" evidence="3">
    <location>
        <begin position="134"/>
        <end position="247"/>
    </location>
</feature>
<dbReference type="PROSITE" id="PS51257">
    <property type="entry name" value="PROKAR_LIPOPROTEIN"/>
    <property type="match status" value="1"/>
</dbReference>
<dbReference type="Gene3D" id="3.40.50.2300">
    <property type="match status" value="1"/>
</dbReference>
<evidence type="ECO:0000259" key="3">
    <source>
        <dbReference type="PROSITE" id="PS50110"/>
    </source>
</evidence>
<dbReference type="PROSITE" id="PS50110">
    <property type="entry name" value="RESPONSE_REGULATORY"/>
    <property type="match status" value="1"/>
</dbReference>
<keyword evidence="5" id="KW-1185">Reference proteome</keyword>
<dbReference type="CDD" id="cd00156">
    <property type="entry name" value="REC"/>
    <property type="match status" value="1"/>
</dbReference>
<dbReference type="Pfam" id="PF00072">
    <property type="entry name" value="Response_reg"/>
    <property type="match status" value="1"/>
</dbReference>
<evidence type="ECO:0000256" key="1">
    <source>
        <dbReference type="PROSITE-ProRule" id="PRU00169"/>
    </source>
</evidence>
<protein>
    <submittedName>
        <fullName evidence="4">Response regulator</fullName>
    </submittedName>
</protein>
<reference evidence="4 5" key="1">
    <citation type="journal article" date="2019" name="Emerg. Microbes Infect.">
        <title>Comprehensive subspecies identification of 175 nontuberculous mycobacteria species based on 7547 genomic profiles.</title>
        <authorList>
            <person name="Matsumoto Y."/>
            <person name="Kinjo T."/>
            <person name="Motooka D."/>
            <person name="Nabeya D."/>
            <person name="Jung N."/>
            <person name="Uechi K."/>
            <person name="Horii T."/>
            <person name="Iida T."/>
            <person name="Fujita J."/>
            <person name="Nakamura S."/>
        </authorList>
    </citation>
    <scope>NUCLEOTIDE SEQUENCE [LARGE SCALE GENOMIC DNA]</scope>
    <source>
        <strain evidence="4 5">JCM 12687</strain>
    </source>
</reference>
<evidence type="ECO:0000313" key="4">
    <source>
        <dbReference type="EMBL" id="BBZ10545.1"/>
    </source>
</evidence>
<sequence>MGCRCAALGHLVGFASFCPATSSGVSSCELGIVGGTITAVSVLQFVAALFGSLAWPIAAVVLASIFRRPLLDIAARGTKFKLRFAGIVVDVSADDKKTAIEAAEKAVQKHDQSRRVSDQIRSQIADLQTVRLTRVLWVDDHPENNIYESKALLNLGFAITNVTSNEAARYCLAEAAFDLVITDIGRGSDPDNGAVLVAELHAEKPHLPVVVYTAHASKHRAGLVRAGATAVEDSPDALIGRALRMRP</sequence>
<keyword evidence="1" id="KW-0597">Phosphoprotein</keyword>
<proteinExistence type="predicted"/>
<keyword evidence="2" id="KW-1133">Transmembrane helix</keyword>
<dbReference type="InterPro" id="IPR011006">
    <property type="entry name" value="CheY-like_superfamily"/>
</dbReference>
<name>A0ABM7KI51_9MYCO</name>
<dbReference type="Proteomes" id="UP000467379">
    <property type="component" value="Chromosome"/>
</dbReference>
<feature type="modified residue" description="4-aspartylphosphate" evidence="1">
    <location>
        <position position="183"/>
    </location>
</feature>
<feature type="transmembrane region" description="Helical" evidence="2">
    <location>
        <begin position="43"/>
        <end position="66"/>
    </location>
</feature>
<evidence type="ECO:0000256" key="2">
    <source>
        <dbReference type="SAM" id="Phobius"/>
    </source>
</evidence>
<keyword evidence="2" id="KW-0812">Transmembrane</keyword>
<dbReference type="EMBL" id="AP022606">
    <property type="protein sequence ID" value="BBZ10545.1"/>
    <property type="molecule type" value="Genomic_DNA"/>
</dbReference>
<organism evidence="4 5">
    <name type="scientific">Mycobacterium branderi</name>
    <dbReference type="NCBI Taxonomy" id="43348"/>
    <lineage>
        <taxon>Bacteria</taxon>
        <taxon>Bacillati</taxon>
        <taxon>Actinomycetota</taxon>
        <taxon>Actinomycetes</taxon>
        <taxon>Mycobacteriales</taxon>
        <taxon>Mycobacteriaceae</taxon>
        <taxon>Mycobacterium</taxon>
    </lineage>
</organism>
<gene>
    <name evidence="4" type="ORF">MBRA_07400</name>
</gene>
<accession>A0ABM7KI51</accession>
<keyword evidence="2" id="KW-0472">Membrane</keyword>
<evidence type="ECO:0000313" key="5">
    <source>
        <dbReference type="Proteomes" id="UP000467379"/>
    </source>
</evidence>
<dbReference type="InterPro" id="IPR001789">
    <property type="entry name" value="Sig_transdc_resp-reg_receiver"/>
</dbReference>
<dbReference type="SUPFAM" id="SSF52172">
    <property type="entry name" value="CheY-like"/>
    <property type="match status" value="1"/>
</dbReference>